<name>A0A6N7YIC1_9PSEU</name>
<protein>
    <submittedName>
        <fullName evidence="7">TetR family transcriptional regulator</fullName>
    </submittedName>
</protein>
<accession>A0A6N7YIC1</accession>
<dbReference type="PRINTS" id="PR00455">
    <property type="entry name" value="HTHTETR"/>
</dbReference>
<dbReference type="AlphaFoldDB" id="A0A6N7YIC1"/>
<keyword evidence="3" id="KW-0804">Transcription</keyword>
<dbReference type="Proteomes" id="UP000440096">
    <property type="component" value="Unassembled WGS sequence"/>
</dbReference>
<evidence type="ECO:0000256" key="1">
    <source>
        <dbReference type="ARBA" id="ARBA00023015"/>
    </source>
</evidence>
<dbReference type="InterPro" id="IPR001647">
    <property type="entry name" value="HTH_TetR"/>
</dbReference>
<evidence type="ECO:0000256" key="2">
    <source>
        <dbReference type="ARBA" id="ARBA00023125"/>
    </source>
</evidence>
<sequence>MGDELHRPDRRIVVRLDHRRLDRARRRRGTAGRERRTRPDGGAALKREEVPAKERILVAAEELFAESGFDATPTSRIAEHANVPKGLVHYYFRRKADLLGALIKRLPDEQIDPALVVVPGDIAESLRRLVSELDARLARSRMLSHLLWREADTHRAIRRALDDRFQRLVRQVRAVILTAGEGGVAVDDVDSAAGLLALALSYRHSVARHKDDPAGLMEPELNFIAGALMPRPAT</sequence>
<keyword evidence="8" id="KW-1185">Reference proteome</keyword>
<feature type="region of interest" description="Disordered" evidence="5">
    <location>
        <begin position="23"/>
        <end position="46"/>
    </location>
</feature>
<evidence type="ECO:0000313" key="7">
    <source>
        <dbReference type="EMBL" id="MTD52657.1"/>
    </source>
</evidence>
<feature type="domain" description="HTH tetR-type" evidence="6">
    <location>
        <begin position="50"/>
        <end position="110"/>
    </location>
</feature>
<keyword evidence="1" id="KW-0805">Transcription regulation</keyword>
<evidence type="ECO:0000256" key="4">
    <source>
        <dbReference type="PROSITE-ProRule" id="PRU00335"/>
    </source>
</evidence>
<evidence type="ECO:0000313" key="8">
    <source>
        <dbReference type="Proteomes" id="UP000440096"/>
    </source>
</evidence>
<dbReference type="PROSITE" id="PS50977">
    <property type="entry name" value="HTH_TETR_2"/>
    <property type="match status" value="1"/>
</dbReference>
<dbReference type="GO" id="GO:0003700">
    <property type="term" value="F:DNA-binding transcription factor activity"/>
    <property type="evidence" value="ECO:0007669"/>
    <property type="project" value="TreeGrafter"/>
</dbReference>
<evidence type="ECO:0000256" key="3">
    <source>
        <dbReference type="ARBA" id="ARBA00023163"/>
    </source>
</evidence>
<dbReference type="InterPro" id="IPR009057">
    <property type="entry name" value="Homeodomain-like_sf"/>
</dbReference>
<dbReference type="Pfam" id="PF00440">
    <property type="entry name" value="TetR_N"/>
    <property type="match status" value="1"/>
</dbReference>
<feature type="compositionally biased region" description="Basic and acidic residues" evidence="5">
    <location>
        <begin position="31"/>
        <end position="46"/>
    </location>
</feature>
<dbReference type="EMBL" id="WMBA01000002">
    <property type="protein sequence ID" value="MTD52657.1"/>
    <property type="molecule type" value="Genomic_DNA"/>
</dbReference>
<gene>
    <name evidence="7" type="ORF">GKO32_01490</name>
</gene>
<evidence type="ECO:0000256" key="5">
    <source>
        <dbReference type="SAM" id="MobiDB-lite"/>
    </source>
</evidence>
<dbReference type="PANTHER" id="PTHR30055:SF234">
    <property type="entry name" value="HTH-TYPE TRANSCRIPTIONAL REGULATOR BETI"/>
    <property type="match status" value="1"/>
</dbReference>
<proteinExistence type="predicted"/>
<dbReference type="OrthoDB" id="2356263at2"/>
<keyword evidence="2 4" id="KW-0238">DNA-binding</keyword>
<comment type="caution">
    <text evidence="7">The sequence shown here is derived from an EMBL/GenBank/DDBJ whole genome shotgun (WGS) entry which is preliminary data.</text>
</comment>
<organism evidence="7 8">
    <name type="scientific">Amycolatopsis pithecellobii</name>
    <dbReference type="NCBI Taxonomy" id="664692"/>
    <lineage>
        <taxon>Bacteria</taxon>
        <taxon>Bacillati</taxon>
        <taxon>Actinomycetota</taxon>
        <taxon>Actinomycetes</taxon>
        <taxon>Pseudonocardiales</taxon>
        <taxon>Pseudonocardiaceae</taxon>
        <taxon>Amycolatopsis</taxon>
    </lineage>
</organism>
<dbReference type="GO" id="GO:0000976">
    <property type="term" value="F:transcription cis-regulatory region binding"/>
    <property type="evidence" value="ECO:0007669"/>
    <property type="project" value="TreeGrafter"/>
</dbReference>
<feature type="DNA-binding region" description="H-T-H motif" evidence="4">
    <location>
        <begin position="73"/>
        <end position="92"/>
    </location>
</feature>
<reference evidence="7 8" key="1">
    <citation type="submission" date="2019-11" db="EMBL/GenBank/DDBJ databases">
        <title>Draft genome of Amycolatopsis RM579.</title>
        <authorList>
            <person name="Duangmal K."/>
            <person name="Mingma R."/>
        </authorList>
    </citation>
    <scope>NUCLEOTIDE SEQUENCE [LARGE SCALE GENOMIC DNA]</scope>
    <source>
        <strain evidence="7 8">RM579</strain>
    </source>
</reference>
<dbReference type="InterPro" id="IPR050109">
    <property type="entry name" value="HTH-type_TetR-like_transc_reg"/>
</dbReference>
<dbReference type="Gene3D" id="1.10.357.10">
    <property type="entry name" value="Tetracycline Repressor, domain 2"/>
    <property type="match status" value="1"/>
</dbReference>
<dbReference type="PANTHER" id="PTHR30055">
    <property type="entry name" value="HTH-TYPE TRANSCRIPTIONAL REGULATOR RUTR"/>
    <property type="match status" value="1"/>
</dbReference>
<dbReference type="SUPFAM" id="SSF46689">
    <property type="entry name" value="Homeodomain-like"/>
    <property type="match status" value="1"/>
</dbReference>
<evidence type="ECO:0000259" key="6">
    <source>
        <dbReference type="PROSITE" id="PS50977"/>
    </source>
</evidence>